<name>A0AA40CSL8_9PEZI</name>
<feature type="transmembrane region" description="Helical" evidence="1">
    <location>
        <begin position="62"/>
        <end position="89"/>
    </location>
</feature>
<protein>
    <submittedName>
        <fullName evidence="2">Uncharacterized protein</fullName>
    </submittedName>
</protein>
<keyword evidence="1" id="KW-0812">Transmembrane</keyword>
<dbReference type="Proteomes" id="UP001174936">
    <property type="component" value="Unassembled WGS sequence"/>
</dbReference>
<evidence type="ECO:0000313" key="2">
    <source>
        <dbReference type="EMBL" id="KAK0649162.1"/>
    </source>
</evidence>
<proteinExistence type="predicted"/>
<sequence>MSGHEHAFNSDTRSPWDKLSDFQKQGAVFGSFLYVFLAIAVGLTGFCDLARATRHPRLKKDAGLAIAAFMGCCLVGLLWPLAFVLFLLYMIPKGIAKLFVFMFGGFTECCGVKFNNNKDVTVSQNESDGQSAAAGKNDLEAAVGVGEPTASGGVESMELPSYPQACAERA</sequence>
<evidence type="ECO:0000313" key="3">
    <source>
        <dbReference type="Proteomes" id="UP001174936"/>
    </source>
</evidence>
<accession>A0AA40CSL8</accession>
<reference evidence="2" key="1">
    <citation type="submission" date="2023-06" db="EMBL/GenBank/DDBJ databases">
        <title>Genome-scale phylogeny and comparative genomics of the fungal order Sordariales.</title>
        <authorList>
            <consortium name="Lawrence Berkeley National Laboratory"/>
            <person name="Hensen N."/>
            <person name="Bonometti L."/>
            <person name="Westerberg I."/>
            <person name="Brannstrom I.O."/>
            <person name="Guillou S."/>
            <person name="Cros-Aarteil S."/>
            <person name="Calhoun S."/>
            <person name="Haridas S."/>
            <person name="Kuo A."/>
            <person name="Mondo S."/>
            <person name="Pangilinan J."/>
            <person name="Riley R."/>
            <person name="Labutti K."/>
            <person name="Andreopoulos B."/>
            <person name="Lipzen A."/>
            <person name="Chen C."/>
            <person name="Yanf M."/>
            <person name="Daum C."/>
            <person name="Ng V."/>
            <person name="Clum A."/>
            <person name="Steindorff A."/>
            <person name="Ohm R."/>
            <person name="Martin F."/>
            <person name="Silar P."/>
            <person name="Natvig D."/>
            <person name="Lalanne C."/>
            <person name="Gautier V."/>
            <person name="Ament-Velasquez S.L."/>
            <person name="Kruys A."/>
            <person name="Hutchinson M.I."/>
            <person name="Powell A.J."/>
            <person name="Barry K."/>
            <person name="Miller A.N."/>
            <person name="Grigoriev I.V."/>
            <person name="Debuchy R."/>
            <person name="Gladieux P."/>
            <person name="Thoren M.H."/>
            <person name="Johannesson H."/>
        </authorList>
    </citation>
    <scope>NUCLEOTIDE SEQUENCE</scope>
    <source>
        <strain evidence="2">SMH2532-1</strain>
    </source>
</reference>
<organism evidence="2 3">
    <name type="scientific">Cercophora newfieldiana</name>
    <dbReference type="NCBI Taxonomy" id="92897"/>
    <lineage>
        <taxon>Eukaryota</taxon>
        <taxon>Fungi</taxon>
        <taxon>Dikarya</taxon>
        <taxon>Ascomycota</taxon>
        <taxon>Pezizomycotina</taxon>
        <taxon>Sordariomycetes</taxon>
        <taxon>Sordariomycetidae</taxon>
        <taxon>Sordariales</taxon>
        <taxon>Lasiosphaeriaceae</taxon>
        <taxon>Cercophora</taxon>
    </lineage>
</organism>
<gene>
    <name evidence="2" type="ORF">B0T16DRAFT_409535</name>
</gene>
<dbReference type="EMBL" id="JAULSV010000003">
    <property type="protein sequence ID" value="KAK0649162.1"/>
    <property type="molecule type" value="Genomic_DNA"/>
</dbReference>
<keyword evidence="1" id="KW-1133">Transmembrane helix</keyword>
<dbReference type="AlphaFoldDB" id="A0AA40CSL8"/>
<keyword evidence="1" id="KW-0472">Membrane</keyword>
<feature type="transmembrane region" description="Helical" evidence="1">
    <location>
        <begin position="27"/>
        <end position="50"/>
    </location>
</feature>
<comment type="caution">
    <text evidence="2">The sequence shown here is derived from an EMBL/GenBank/DDBJ whole genome shotgun (WGS) entry which is preliminary data.</text>
</comment>
<evidence type="ECO:0000256" key="1">
    <source>
        <dbReference type="SAM" id="Phobius"/>
    </source>
</evidence>
<keyword evidence="3" id="KW-1185">Reference proteome</keyword>